<reference evidence="3 4" key="2">
    <citation type="submission" date="2019-01" db="EMBL/GenBank/DDBJ databases">
        <title>A chromosome length genome reference of the Java medaka (oryzias javanicus).</title>
        <authorList>
            <person name="Herpin A."/>
            <person name="Takehana Y."/>
            <person name="Naruse K."/>
            <person name="Ansai S."/>
            <person name="Kawaguchi M."/>
        </authorList>
    </citation>
    <scope>NUCLEOTIDE SEQUENCE [LARGE SCALE GENOMIC DNA]</scope>
    <source>
        <strain evidence="3">RS831</strain>
        <tissue evidence="3">Whole body</tissue>
    </source>
</reference>
<evidence type="ECO:0000313" key="3">
    <source>
        <dbReference type="EMBL" id="RVE57342.1"/>
    </source>
</evidence>
<evidence type="ECO:0000256" key="2">
    <source>
        <dbReference type="SAM" id="Phobius"/>
    </source>
</evidence>
<dbReference type="PANTHER" id="PTHR35974:SF1">
    <property type="entry name" value="NONCOMPACT MYELIN-ASSOCIATED PROTEIN"/>
    <property type="match status" value="1"/>
</dbReference>
<dbReference type="OrthoDB" id="8957254at2759"/>
<evidence type="ECO:0000256" key="1">
    <source>
        <dbReference type="SAM" id="MobiDB-lite"/>
    </source>
</evidence>
<dbReference type="GO" id="GO:0005886">
    <property type="term" value="C:plasma membrane"/>
    <property type="evidence" value="ECO:0007669"/>
    <property type="project" value="InterPro"/>
</dbReference>
<dbReference type="EMBL" id="CM012458">
    <property type="protein sequence ID" value="RVE57342.1"/>
    <property type="molecule type" value="Genomic_DNA"/>
</dbReference>
<name>A0A437C3V0_ORYJA</name>
<dbReference type="GO" id="GO:0019911">
    <property type="term" value="F:structural constituent of myelin sheath"/>
    <property type="evidence" value="ECO:0007669"/>
    <property type="project" value="InterPro"/>
</dbReference>
<evidence type="ECO:0000313" key="4">
    <source>
        <dbReference type="Proteomes" id="UP000283210"/>
    </source>
</evidence>
<dbReference type="GO" id="GO:0031641">
    <property type="term" value="P:regulation of myelination"/>
    <property type="evidence" value="ECO:0007669"/>
    <property type="project" value="InterPro"/>
</dbReference>
<keyword evidence="4" id="KW-1185">Reference proteome</keyword>
<dbReference type="GO" id="GO:0043220">
    <property type="term" value="C:Schmidt-Lanterman incisure"/>
    <property type="evidence" value="ECO:0007669"/>
    <property type="project" value="InterPro"/>
</dbReference>
<gene>
    <name evidence="3" type="ORF">OJAV_G00215180</name>
</gene>
<dbReference type="InterPro" id="IPR038940">
    <property type="entry name" value="NCMAP"/>
</dbReference>
<organism evidence="3 4">
    <name type="scientific">Oryzias javanicus</name>
    <name type="common">Javanese ricefish</name>
    <name type="synonym">Aplocheilus javanicus</name>
    <dbReference type="NCBI Taxonomy" id="123683"/>
    <lineage>
        <taxon>Eukaryota</taxon>
        <taxon>Metazoa</taxon>
        <taxon>Chordata</taxon>
        <taxon>Craniata</taxon>
        <taxon>Vertebrata</taxon>
        <taxon>Euteleostomi</taxon>
        <taxon>Actinopterygii</taxon>
        <taxon>Neopterygii</taxon>
        <taxon>Teleostei</taxon>
        <taxon>Neoteleostei</taxon>
        <taxon>Acanthomorphata</taxon>
        <taxon>Ovalentaria</taxon>
        <taxon>Atherinomorphae</taxon>
        <taxon>Beloniformes</taxon>
        <taxon>Adrianichthyidae</taxon>
        <taxon>Oryziinae</taxon>
        <taxon>Oryzias</taxon>
    </lineage>
</organism>
<protein>
    <recommendedName>
        <fullName evidence="5">Noncompact myelin-associated protein</fullName>
    </recommendedName>
</protein>
<evidence type="ECO:0008006" key="5">
    <source>
        <dbReference type="Google" id="ProtNLM"/>
    </source>
</evidence>
<reference evidence="3 4" key="1">
    <citation type="submission" date="2018-11" db="EMBL/GenBank/DDBJ databases">
        <authorList>
            <person name="Lopez-Roques C."/>
            <person name="Donnadieu C."/>
            <person name="Bouchez O."/>
            <person name="Klopp C."/>
            <person name="Cabau C."/>
            <person name="Zahm M."/>
        </authorList>
    </citation>
    <scope>NUCLEOTIDE SEQUENCE [LARGE SCALE GENOMIC DNA]</scope>
    <source>
        <strain evidence="3">RS831</strain>
        <tissue evidence="3">Whole body</tissue>
    </source>
</reference>
<feature type="compositionally biased region" description="Polar residues" evidence="1">
    <location>
        <begin position="145"/>
        <end position="167"/>
    </location>
</feature>
<keyword evidence="2" id="KW-0472">Membrane</keyword>
<dbReference type="PANTHER" id="PTHR35974">
    <property type="entry name" value="NONCOMPACT MYELIN-ASSOCIATED PROTEIN"/>
    <property type="match status" value="1"/>
</dbReference>
<dbReference type="AlphaFoldDB" id="A0A437C3V0"/>
<keyword evidence="2" id="KW-0812">Transmembrane</keyword>
<dbReference type="Proteomes" id="UP000283210">
    <property type="component" value="Chromosome 22"/>
</dbReference>
<feature type="region of interest" description="Disordered" evidence="1">
    <location>
        <begin position="143"/>
        <end position="167"/>
    </location>
</feature>
<sequence>MKENTSQRDGAAQAFLKMSSVSSVTSTTVTSSTTAVTKSQQQILIQSSGAMIAVIVVGLIIILAVLLIIMKTYNRRTQASRLLGVRSGSKPRPKVSQSTAQSSLPLNTFGVNSISGSITHSNPGSENSFRLPRVELPSVEENRMEQFSTTSDSTVVTIHEPTSSGNT</sequence>
<feature type="transmembrane region" description="Helical" evidence="2">
    <location>
        <begin position="50"/>
        <end position="70"/>
    </location>
</feature>
<accession>A0A437C3V0</accession>
<keyword evidence="2" id="KW-1133">Transmembrane helix</keyword>
<dbReference type="GO" id="GO:0033270">
    <property type="term" value="C:paranode region of axon"/>
    <property type="evidence" value="ECO:0007669"/>
    <property type="project" value="InterPro"/>
</dbReference>
<proteinExistence type="predicted"/>